<organism evidence="4 5">
    <name type="scientific">Companilactobacillus zhachilii</name>
    <dbReference type="NCBI Taxonomy" id="2304606"/>
    <lineage>
        <taxon>Bacteria</taxon>
        <taxon>Bacillati</taxon>
        <taxon>Bacillota</taxon>
        <taxon>Bacilli</taxon>
        <taxon>Lactobacillales</taxon>
        <taxon>Lactobacillaceae</taxon>
        <taxon>Companilactobacillus</taxon>
    </lineage>
</organism>
<feature type="transmembrane region" description="Helical" evidence="1">
    <location>
        <begin position="456"/>
        <end position="475"/>
    </location>
</feature>
<gene>
    <name evidence="4" type="ORF">D1B17_08455</name>
</gene>
<feature type="domain" description="Predicted membrane protein YciQ-like C-terminal" evidence="3">
    <location>
        <begin position="305"/>
        <end position="537"/>
    </location>
</feature>
<sequence length="611" mass="68531">MPIKETGVRMKKIWGFFLALISIICAFNVTTNVKADGDYQIERYHAQADIQKNGDIELTQRINYQFDGDFHGVYYNQNIQGIKDVTDPQVFIQDGKNEIPLVKSESGQENTFKVTRSANEMGLKVYHSASTENLTFIYKYRLLGAVTNYLDTAELNWKMIGGGWDKTLHNVELTVNLPQGDVPKLQAWTHGPSEGYTDVNRKQGQVKMTLDELPAHQVVETHMIFPISVTADNLNVVKKKRKAKVLSQEKQLVLEANAQRERKKVIYRAIMAFGLVVVLLIYIVRFYQFRKHPFNKHTIPTPLHHYFDEPDFLPSFTKVLLDKTDRANSLSLTADLLVEVGQRRMKIDKVKRSYEITALVPPTDPFFKYLIEEIGDGKKVSLKQIKLSTKGTGKKSRRLSKKFEKWTKAAAKGREKYLDLDNLNAVKNFQLAAISTSIIVFLMWIVSIIFDKNIIISSILMVVSMIIFWTIYLIAKRKITPYTDVGEDEINKIRAFKRMLKDIDDIKMAEVGDLILWEQFLPYAVVFGVSDKVIKALKVNFSAEQLDNSLVIPYYIGAHSFINSSSSGFQASFGNAISSGNGSSSSVSGGSGGFSGGSSGGFGGGSGGGAF</sequence>
<feature type="transmembrane region" description="Helical" evidence="1">
    <location>
        <begin position="431"/>
        <end position="450"/>
    </location>
</feature>
<evidence type="ECO:0000313" key="5">
    <source>
        <dbReference type="Proteomes" id="UP000267208"/>
    </source>
</evidence>
<accession>A0A386PU76</accession>
<keyword evidence="5" id="KW-1185">Reference proteome</keyword>
<dbReference type="AlphaFoldDB" id="A0A386PU76"/>
<evidence type="ECO:0000256" key="1">
    <source>
        <dbReference type="SAM" id="Phobius"/>
    </source>
</evidence>
<dbReference type="InterPro" id="IPR018702">
    <property type="entry name" value="DUF2207"/>
</dbReference>
<dbReference type="InterPro" id="IPR048389">
    <property type="entry name" value="YciQ-like_C"/>
</dbReference>
<proteinExistence type="predicted"/>
<evidence type="ECO:0000259" key="3">
    <source>
        <dbReference type="Pfam" id="PF20990"/>
    </source>
</evidence>
<keyword evidence="1" id="KW-0472">Membrane</keyword>
<keyword evidence="1" id="KW-0812">Transmembrane</keyword>
<reference evidence="5" key="1">
    <citation type="submission" date="2018-08" db="EMBL/GenBank/DDBJ databases">
        <title>Genome of Lactobacillus sp. HBUAS52074.</title>
        <authorList>
            <person name="Guo Z."/>
            <person name="Zhang Z.D."/>
        </authorList>
    </citation>
    <scope>NUCLEOTIDE SEQUENCE [LARGE SCALE GENOMIC DNA]</scope>
    <source>
        <strain evidence="5">HBUAS52074</strain>
    </source>
</reference>
<dbReference type="Pfam" id="PF09972">
    <property type="entry name" value="DUF2207"/>
    <property type="match status" value="1"/>
</dbReference>
<evidence type="ECO:0000259" key="2">
    <source>
        <dbReference type="Pfam" id="PF09972"/>
    </source>
</evidence>
<feature type="transmembrane region" description="Helical" evidence="1">
    <location>
        <begin position="265"/>
        <end position="287"/>
    </location>
</feature>
<dbReference type="EMBL" id="CP031933">
    <property type="protein sequence ID" value="AYE38658.1"/>
    <property type="molecule type" value="Genomic_DNA"/>
</dbReference>
<dbReference type="Pfam" id="PF20990">
    <property type="entry name" value="DUF2207_C"/>
    <property type="match status" value="1"/>
</dbReference>
<dbReference type="Proteomes" id="UP000267208">
    <property type="component" value="Chromosome"/>
</dbReference>
<protein>
    <submittedName>
        <fullName evidence="4">DUF2207 domain-containing protein</fullName>
    </submittedName>
</protein>
<evidence type="ECO:0000313" key="4">
    <source>
        <dbReference type="EMBL" id="AYE38658.1"/>
    </source>
</evidence>
<name>A0A386PU76_9LACO</name>
<dbReference type="OrthoDB" id="2138002at2"/>
<keyword evidence="1" id="KW-1133">Transmembrane helix</keyword>
<feature type="domain" description="DUF2207" evidence="2">
    <location>
        <begin position="40"/>
        <end position="225"/>
    </location>
</feature>
<dbReference type="KEGG" id="lzh:D1B17_08455"/>